<dbReference type="RefSeq" id="WP_078111302.1">
    <property type="nucleotide sequence ID" value="NZ_CP065424.1"/>
</dbReference>
<dbReference type="AlphaFoldDB" id="A0A8E2I867"/>
<reference evidence="1 2" key="1">
    <citation type="submission" date="2017-01" db="EMBL/GenBank/DDBJ databases">
        <title>Draft genome sequence of Bacillus oleronius.</title>
        <authorList>
            <person name="Allam M."/>
        </authorList>
    </citation>
    <scope>NUCLEOTIDE SEQUENCE [LARGE SCALE GENOMIC DNA]</scope>
    <source>
        <strain evidence="1 2">DSM 9356</strain>
    </source>
</reference>
<name>A0A8E2I867_9BACI</name>
<gene>
    <name evidence="1" type="ORF">BWZ43_23085</name>
</gene>
<proteinExistence type="predicted"/>
<protein>
    <submittedName>
        <fullName evidence="1">Uncharacterized protein</fullName>
    </submittedName>
</protein>
<dbReference type="EMBL" id="MTLA01000387">
    <property type="protein sequence ID" value="OOP66035.1"/>
    <property type="molecule type" value="Genomic_DNA"/>
</dbReference>
<dbReference type="InterPro" id="IPR056298">
    <property type="entry name" value="AlkZ-rel"/>
</dbReference>
<dbReference type="Proteomes" id="UP000189761">
    <property type="component" value="Unassembled WGS sequence"/>
</dbReference>
<organism evidence="1 2">
    <name type="scientific">Heyndrickxia oleronia</name>
    <dbReference type="NCBI Taxonomy" id="38875"/>
    <lineage>
        <taxon>Bacteria</taxon>
        <taxon>Bacillati</taxon>
        <taxon>Bacillota</taxon>
        <taxon>Bacilli</taxon>
        <taxon>Bacillales</taxon>
        <taxon>Bacillaceae</taxon>
        <taxon>Heyndrickxia</taxon>
    </lineage>
</organism>
<dbReference type="Pfam" id="PF24741">
    <property type="entry name" value="AlkZ-rel"/>
    <property type="match status" value="1"/>
</dbReference>
<evidence type="ECO:0000313" key="2">
    <source>
        <dbReference type="Proteomes" id="UP000189761"/>
    </source>
</evidence>
<comment type="caution">
    <text evidence="1">The sequence shown here is derived from an EMBL/GenBank/DDBJ whole genome shotgun (WGS) entry which is preliminary data.</text>
</comment>
<keyword evidence="2" id="KW-1185">Reference proteome</keyword>
<evidence type="ECO:0000313" key="1">
    <source>
        <dbReference type="EMBL" id="OOP66035.1"/>
    </source>
</evidence>
<sequence>MKEYKIKTYDEAVHIIEEIGILPLAPLIPDYPSLSSMTQKESWHSDTDFDPWIWRTKFSADGVAAYGKFIKKKNVFISREWFPVVRAILGSKYTVNERYKDGYFSKEAYNLYNIIEEEEGIDTRLLRQKSDMKEKEKKKLFDQALVELQGTIDIGISGIKEKQNINGEKNGWSSTSFETIDYWMKKNGLEQDHWEREDAKEKLKHHFLNIGCSEVAMKRIEKIFSLE</sequence>
<accession>A0A8E2I867</accession>